<feature type="compositionally biased region" description="Low complexity" evidence="1">
    <location>
        <begin position="208"/>
        <end position="222"/>
    </location>
</feature>
<evidence type="ECO:0000313" key="3">
    <source>
        <dbReference type="Proteomes" id="UP000620124"/>
    </source>
</evidence>
<keyword evidence="3" id="KW-1185">Reference proteome</keyword>
<accession>A0A8H7CRP6</accession>
<dbReference type="Proteomes" id="UP000620124">
    <property type="component" value="Unassembled WGS sequence"/>
</dbReference>
<name>A0A8H7CRP6_9AGAR</name>
<feature type="region of interest" description="Disordered" evidence="1">
    <location>
        <begin position="203"/>
        <end position="318"/>
    </location>
</feature>
<proteinExistence type="predicted"/>
<evidence type="ECO:0000313" key="2">
    <source>
        <dbReference type="EMBL" id="KAF7345028.1"/>
    </source>
</evidence>
<feature type="compositionally biased region" description="Low complexity" evidence="1">
    <location>
        <begin position="265"/>
        <end position="278"/>
    </location>
</feature>
<feature type="region of interest" description="Disordered" evidence="1">
    <location>
        <begin position="425"/>
        <end position="446"/>
    </location>
</feature>
<protein>
    <submittedName>
        <fullName evidence="2">Uncharacterized protein</fullName>
    </submittedName>
</protein>
<dbReference type="AlphaFoldDB" id="A0A8H7CRP6"/>
<evidence type="ECO:0000256" key="1">
    <source>
        <dbReference type="SAM" id="MobiDB-lite"/>
    </source>
</evidence>
<gene>
    <name evidence="2" type="ORF">MVEN_01665600</name>
</gene>
<organism evidence="2 3">
    <name type="scientific">Mycena venus</name>
    <dbReference type="NCBI Taxonomy" id="2733690"/>
    <lineage>
        <taxon>Eukaryota</taxon>
        <taxon>Fungi</taxon>
        <taxon>Dikarya</taxon>
        <taxon>Basidiomycota</taxon>
        <taxon>Agaricomycotina</taxon>
        <taxon>Agaricomycetes</taxon>
        <taxon>Agaricomycetidae</taxon>
        <taxon>Agaricales</taxon>
        <taxon>Marasmiineae</taxon>
        <taxon>Mycenaceae</taxon>
        <taxon>Mycena</taxon>
    </lineage>
</organism>
<dbReference type="EMBL" id="JACAZI010000014">
    <property type="protein sequence ID" value="KAF7345028.1"/>
    <property type="molecule type" value="Genomic_DNA"/>
</dbReference>
<comment type="caution">
    <text evidence="2">The sequence shown here is derived from an EMBL/GenBank/DDBJ whole genome shotgun (WGS) entry which is preliminary data.</text>
</comment>
<reference evidence="2" key="1">
    <citation type="submission" date="2020-05" db="EMBL/GenBank/DDBJ databases">
        <title>Mycena genomes resolve the evolution of fungal bioluminescence.</title>
        <authorList>
            <person name="Tsai I.J."/>
        </authorList>
    </citation>
    <scope>NUCLEOTIDE SEQUENCE</scope>
    <source>
        <strain evidence="2">CCC161011</strain>
    </source>
</reference>
<feature type="compositionally biased region" description="Basic residues" evidence="1">
    <location>
        <begin position="288"/>
        <end position="302"/>
    </location>
</feature>
<feature type="compositionally biased region" description="Basic and acidic residues" evidence="1">
    <location>
        <begin position="309"/>
        <end position="318"/>
    </location>
</feature>
<feature type="region of interest" description="Disordered" evidence="1">
    <location>
        <begin position="340"/>
        <end position="370"/>
    </location>
</feature>
<sequence length="474" mass="49362">MRRRPSPEDNLTEIMIWIICANNLDHTLPTTQVNHGSNGLLTLEGLTSTTVGFLSHSRLSAPPLSYALCLLCDDSPDSRGSAKRLMLQTARTKCQGTHNTSPSFSHPAPFPLPRFFVDGVDRLVLRDGALCTKGRIPGAGHRACPLCLNVTPSHGRAADFWLTNPRALFVLAPLNTVEELTRFLNPQPIFQWQSLVAPTPHPSPLPPRTATCTTRTPITDTPASRLLPARLPTRLDGKATRPRLPGHTTTTPPPPSRLERPLLPPWWRSRGRSSLLSGLPPPATVTKPRAKTNKANKGKGKTKAAPVVAEEHTSDHDDPFLAADTAKAIAASLGLPTALDQATEGASSSRRPAAGTGSPSKRLRSNTAGDAGPAPYAAAAVTPVVATTPAAAPVAAPITPPAPAPAAAVAPAPVAPTAAPAPALVTAPAPHARTRTRRRAAPPAAAAAPAPAPAAAPAAVVILPLPLLPYLPCG</sequence>
<dbReference type="OrthoDB" id="10685054at2759"/>